<accession>X1P8N4</accession>
<comment type="caution">
    <text evidence="2">The sequence shown here is derived from an EMBL/GenBank/DDBJ whole genome shotgun (WGS) entry which is preliminary data.</text>
</comment>
<protein>
    <recommendedName>
        <fullName evidence="1">NOG1 N-terminal helical domain-containing protein</fullName>
    </recommendedName>
</protein>
<feature type="non-terminal residue" evidence="2">
    <location>
        <position position="204"/>
    </location>
</feature>
<proteinExistence type="predicted"/>
<dbReference type="Pfam" id="PF17835">
    <property type="entry name" value="NOG1_N"/>
    <property type="match status" value="1"/>
</dbReference>
<name>X1P8N4_9ZZZZ</name>
<dbReference type="Gene3D" id="1.20.120.1190">
    <property type="match status" value="1"/>
</dbReference>
<dbReference type="PANTHER" id="PTHR45759">
    <property type="entry name" value="NUCLEOLAR GTP-BINDING PROTEIN 1"/>
    <property type="match status" value="1"/>
</dbReference>
<evidence type="ECO:0000313" key="2">
    <source>
        <dbReference type="EMBL" id="GAI52657.1"/>
    </source>
</evidence>
<evidence type="ECO:0000259" key="1">
    <source>
        <dbReference type="Pfam" id="PF17835"/>
    </source>
</evidence>
<feature type="domain" description="NOG1 N-terminal helical" evidence="1">
    <location>
        <begin position="3"/>
        <end position="160"/>
    </location>
</feature>
<reference evidence="2" key="1">
    <citation type="journal article" date="2014" name="Front. Microbiol.">
        <title>High frequency of phylogenetically diverse reductive dehalogenase-homologous genes in deep subseafloor sedimentary metagenomes.</title>
        <authorList>
            <person name="Kawai M."/>
            <person name="Futagami T."/>
            <person name="Toyoda A."/>
            <person name="Takaki Y."/>
            <person name="Nishi S."/>
            <person name="Hori S."/>
            <person name="Arai W."/>
            <person name="Tsubouchi T."/>
            <person name="Morono Y."/>
            <person name="Uchiyama I."/>
            <person name="Ito T."/>
            <person name="Fujiyama A."/>
            <person name="Inagaki F."/>
            <person name="Takami H."/>
        </authorList>
    </citation>
    <scope>NUCLEOTIDE SEQUENCE</scope>
    <source>
        <strain evidence="2">Expedition CK06-06</strain>
    </source>
</reference>
<dbReference type="AlphaFoldDB" id="X1P8N4"/>
<gene>
    <name evidence="2" type="ORF">S06H3_52878</name>
</gene>
<sequence length="204" mass="22619">MNLVILPKSNELLDIAFRKARKESAMLKSQRNRIKDAKGKSIRRIEVSGNYVAETLRKAVEGFPSMRETSPFYSELITATIDVGKTLKALGHMTAERRIILRLKGQAIGRIKGLEKTEAKKAAGIVREYYGRLSNLVKKLVKSIETYNQAARTLKELPKIKPGLPTAIIAGCPNTGKSTILGKADQKQAKGCFVSFYNTKAPNR</sequence>
<organism evidence="2">
    <name type="scientific">marine sediment metagenome</name>
    <dbReference type="NCBI Taxonomy" id="412755"/>
    <lineage>
        <taxon>unclassified sequences</taxon>
        <taxon>metagenomes</taxon>
        <taxon>ecological metagenomes</taxon>
    </lineage>
</organism>
<dbReference type="EMBL" id="BARV01033669">
    <property type="protein sequence ID" value="GAI52657.1"/>
    <property type="molecule type" value="Genomic_DNA"/>
</dbReference>
<dbReference type="InterPro" id="IPR041623">
    <property type="entry name" value="NOG1_N"/>
</dbReference>